<feature type="binding site" evidence="7">
    <location>
        <position position="93"/>
    </location>
    <ligand>
        <name>substrate</name>
    </ligand>
</feature>
<comment type="subcellular location">
    <subcellularLocation>
        <location evidence="7">Cytoplasm</location>
    </subcellularLocation>
</comment>
<comment type="pathway">
    <text evidence="1 7">Fermentation; pyruvate fermentation to lactate; (S)-lactate from pyruvate: step 1/1.</text>
</comment>
<comment type="catalytic activity">
    <reaction evidence="6 7">
        <text>(S)-lactate + NAD(+) = pyruvate + NADH + H(+)</text>
        <dbReference type="Rhea" id="RHEA:23444"/>
        <dbReference type="ChEBI" id="CHEBI:15361"/>
        <dbReference type="ChEBI" id="CHEBI:15378"/>
        <dbReference type="ChEBI" id="CHEBI:16651"/>
        <dbReference type="ChEBI" id="CHEBI:57540"/>
        <dbReference type="ChEBI" id="CHEBI:57945"/>
        <dbReference type="EC" id="1.1.1.27"/>
    </reaction>
</comment>
<feature type="binding site" evidence="7">
    <location>
        <position position="164"/>
    </location>
    <ligand>
        <name>beta-D-fructose 1,6-bisphosphate</name>
        <dbReference type="ChEBI" id="CHEBI:32966"/>
        <note>allosteric activator</note>
    </ligand>
</feature>
<evidence type="ECO:0000313" key="13">
    <source>
        <dbReference type="Proteomes" id="UP000468668"/>
    </source>
</evidence>
<feature type="binding site" evidence="7">
    <location>
        <position position="51"/>
    </location>
    <ligand>
        <name>NAD(+)</name>
        <dbReference type="ChEBI" id="CHEBI:57540"/>
    </ligand>
</feature>
<dbReference type="InterPro" id="IPR015955">
    <property type="entry name" value="Lactate_DH/Glyco_Ohase_4_C"/>
</dbReference>
<feature type="binding site" evidence="9">
    <location>
        <position position="106"/>
    </location>
    <ligand>
        <name>NAD(+)</name>
        <dbReference type="ChEBI" id="CHEBI:57540"/>
    </ligand>
</feature>
<keyword evidence="4 7" id="KW-0560">Oxidoreductase</keyword>
<accession>A0A6N6NQ29</accession>
<feature type="binding site" evidence="7">
    <location>
        <position position="99"/>
    </location>
    <ligand>
        <name>substrate</name>
    </ligand>
</feature>
<feature type="binding site" evidence="7">
    <location>
        <position position="112"/>
    </location>
    <ligand>
        <name>NAD(+)</name>
        <dbReference type="ChEBI" id="CHEBI:57540"/>
    </ligand>
</feature>
<evidence type="ECO:0000259" key="10">
    <source>
        <dbReference type="Pfam" id="PF00056"/>
    </source>
</evidence>
<evidence type="ECO:0000256" key="1">
    <source>
        <dbReference type="ARBA" id="ARBA00004843"/>
    </source>
</evidence>
<feature type="binding site" evidence="7">
    <location>
        <begin position="90"/>
        <end position="91"/>
    </location>
    <ligand>
        <name>NAD(+)</name>
        <dbReference type="ChEBI" id="CHEBI:57540"/>
    </ligand>
</feature>
<dbReference type="PANTHER" id="PTHR43128:SF16">
    <property type="entry name" value="L-LACTATE DEHYDROGENASE"/>
    <property type="match status" value="1"/>
</dbReference>
<comment type="function">
    <text evidence="7">Catalyzes the conversion of lactate to pyruvate.</text>
</comment>
<feature type="domain" description="Lactate/malate dehydrogenase C-terminal" evidence="11">
    <location>
        <begin position="156"/>
        <end position="321"/>
    </location>
</feature>
<dbReference type="InterPro" id="IPR001557">
    <property type="entry name" value="L-lactate/malate_DH"/>
</dbReference>
<proteinExistence type="inferred from homology"/>
<dbReference type="SUPFAM" id="SSF56327">
    <property type="entry name" value="LDH C-terminal domain-like"/>
    <property type="match status" value="1"/>
</dbReference>
<dbReference type="GO" id="GO:0005737">
    <property type="term" value="C:cytoplasm"/>
    <property type="evidence" value="ECO:0007669"/>
    <property type="project" value="UniProtKB-SubCell"/>
</dbReference>
<reference evidence="12 13" key="1">
    <citation type="submission" date="2019-09" db="EMBL/GenBank/DDBJ databases">
        <title>Whole genome shotgun sequencing (WGS) of Ellagibacter isourolithinifaciens DSM 104140(T) and Adlercreutzia muris DSM 29508(T).</title>
        <authorList>
            <person name="Stoll D.A."/>
            <person name="Danylec N."/>
            <person name="Huch M."/>
        </authorList>
    </citation>
    <scope>NUCLEOTIDE SEQUENCE [LARGE SCALE GENOMIC DNA]</scope>
    <source>
        <strain evidence="12 13">DSM 104140</strain>
    </source>
</reference>
<evidence type="ECO:0000256" key="8">
    <source>
        <dbReference type="PIRSR" id="PIRSR000102-1"/>
    </source>
</evidence>
<dbReference type="FunFam" id="3.40.50.720:FF:000018">
    <property type="entry name" value="Malate dehydrogenase"/>
    <property type="match status" value="1"/>
</dbReference>
<feature type="active site" description="Proton acceptor" evidence="7 8">
    <location>
        <position position="186"/>
    </location>
</feature>
<keyword evidence="7" id="KW-0021">Allosteric enzyme</keyword>
<feature type="modified residue" description="Phosphotyrosine" evidence="7">
    <location>
        <position position="232"/>
    </location>
</feature>
<evidence type="ECO:0000256" key="4">
    <source>
        <dbReference type="ARBA" id="ARBA00023002"/>
    </source>
</evidence>
<dbReference type="UniPathway" id="UPA00554">
    <property type="reaction ID" value="UER00611"/>
</dbReference>
<dbReference type="EMBL" id="WAJR01000004">
    <property type="protein sequence ID" value="KAB1641756.1"/>
    <property type="molecule type" value="Genomic_DNA"/>
</dbReference>
<dbReference type="Pfam" id="PF00056">
    <property type="entry name" value="Ldh_1_N"/>
    <property type="match status" value="1"/>
</dbReference>
<dbReference type="HAMAP" id="MF_00488">
    <property type="entry name" value="Lactate_dehydrog"/>
    <property type="match status" value="1"/>
</dbReference>
<feature type="binding site" evidence="7">
    <location>
        <position position="179"/>
    </location>
    <ligand>
        <name>beta-D-fructose 1,6-bisphosphate</name>
        <dbReference type="ChEBI" id="CHEBI:32966"/>
        <note>allosteric activator</note>
    </ligand>
</feature>
<feature type="binding site" evidence="7">
    <location>
        <position position="241"/>
    </location>
    <ligand>
        <name>substrate</name>
    </ligand>
</feature>
<dbReference type="Gene3D" id="3.90.110.10">
    <property type="entry name" value="Lactate dehydrogenase/glycoside hydrolase, family 4, C-terminal"/>
    <property type="match status" value="1"/>
</dbReference>
<evidence type="ECO:0000256" key="2">
    <source>
        <dbReference type="ARBA" id="ARBA00006054"/>
    </source>
</evidence>
<evidence type="ECO:0000256" key="3">
    <source>
        <dbReference type="ARBA" id="ARBA00012967"/>
    </source>
</evidence>
<keyword evidence="7" id="KW-0963">Cytoplasm</keyword>
<feature type="binding site" evidence="7">
    <location>
        <position position="154"/>
    </location>
    <ligand>
        <name>NAD(+)</name>
        <dbReference type="ChEBI" id="CHEBI:57540"/>
    </ligand>
</feature>
<dbReference type="GO" id="GO:0004459">
    <property type="term" value="F:L-lactate dehydrogenase (NAD+) activity"/>
    <property type="evidence" value="ECO:0007669"/>
    <property type="project" value="UniProtKB-UniRule"/>
</dbReference>
<comment type="caution">
    <text evidence="12">The sequence shown here is derived from an EMBL/GenBank/DDBJ whole genome shotgun (WGS) entry which is preliminary data.</text>
</comment>
<dbReference type="PIRSF" id="PIRSF000102">
    <property type="entry name" value="Lac_mal_DH"/>
    <property type="match status" value="1"/>
</dbReference>
<keyword evidence="5 7" id="KW-0520">NAD</keyword>
<feature type="binding site" evidence="7 9">
    <location>
        <begin position="129"/>
        <end position="131"/>
    </location>
    <ligand>
        <name>NAD(+)</name>
        <dbReference type="ChEBI" id="CHEBI:57540"/>
    </ligand>
</feature>
<dbReference type="GeneID" id="98657319"/>
<dbReference type="PROSITE" id="PS00064">
    <property type="entry name" value="L_LDH"/>
    <property type="match status" value="1"/>
</dbReference>
<dbReference type="Gene3D" id="3.40.50.720">
    <property type="entry name" value="NAD(P)-binding Rossmann-like Domain"/>
    <property type="match status" value="1"/>
</dbReference>
<keyword evidence="13" id="KW-1185">Reference proteome</keyword>
<dbReference type="NCBIfam" id="NF004863">
    <property type="entry name" value="PRK06223.1"/>
    <property type="match status" value="1"/>
</dbReference>
<dbReference type="CDD" id="cd05292">
    <property type="entry name" value="LDH_2"/>
    <property type="match status" value="1"/>
</dbReference>
<dbReference type="NCBIfam" id="NF000824">
    <property type="entry name" value="PRK00066.1"/>
    <property type="match status" value="1"/>
</dbReference>
<feature type="binding site" evidence="7">
    <location>
        <begin position="131"/>
        <end position="134"/>
    </location>
    <ligand>
        <name>substrate</name>
    </ligand>
</feature>
<name>A0A6N6NQ29_9ACTN</name>
<feature type="binding site" evidence="7">
    <location>
        <position position="25"/>
    </location>
    <ligand>
        <name>NAD(+)</name>
        <dbReference type="ChEBI" id="CHEBI:57540"/>
    </ligand>
</feature>
<dbReference type="RefSeq" id="WP_158048925.1">
    <property type="nucleotide sequence ID" value="NZ_WAJR01000004.1"/>
</dbReference>
<evidence type="ECO:0000256" key="6">
    <source>
        <dbReference type="ARBA" id="ARBA00049258"/>
    </source>
</evidence>
<dbReference type="PRINTS" id="PR00086">
    <property type="entry name" value="LLDHDRGNASE"/>
</dbReference>
<dbReference type="InterPro" id="IPR036291">
    <property type="entry name" value="NAD(P)-bd_dom_sf"/>
</dbReference>
<evidence type="ECO:0000256" key="7">
    <source>
        <dbReference type="HAMAP-Rule" id="MF_00488"/>
    </source>
</evidence>
<dbReference type="Pfam" id="PF02866">
    <property type="entry name" value="Ldh_1_C"/>
    <property type="match status" value="1"/>
</dbReference>
<dbReference type="OrthoDB" id="9802969at2"/>
<gene>
    <name evidence="7" type="primary">ldh</name>
    <name evidence="12" type="ORF">F8C90_02745</name>
</gene>
<dbReference type="GO" id="GO:0006089">
    <property type="term" value="P:lactate metabolic process"/>
    <property type="evidence" value="ECO:0007669"/>
    <property type="project" value="TreeGrafter"/>
</dbReference>
<feature type="domain" description="Lactate/malate dehydrogenase N-terminal" evidence="10">
    <location>
        <begin position="16"/>
        <end position="153"/>
    </location>
</feature>
<dbReference type="GO" id="GO:0006096">
    <property type="term" value="P:glycolytic process"/>
    <property type="evidence" value="ECO:0007669"/>
    <property type="project" value="UniProtKB-UniRule"/>
</dbReference>
<comment type="subunit">
    <text evidence="7">Homotetramer.</text>
</comment>
<keyword evidence="7" id="KW-0597">Phosphoprotein</keyword>
<dbReference type="InterPro" id="IPR022383">
    <property type="entry name" value="Lactate/malate_DH_C"/>
</dbReference>
<dbReference type="InterPro" id="IPR011304">
    <property type="entry name" value="L-lactate_DH"/>
</dbReference>
<dbReference type="AlphaFoldDB" id="A0A6N6NQ29"/>
<dbReference type="Proteomes" id="UP000468668">
    <property type="component" value="Unassembled WGS sequence"/>
</dbReference>
<evidence type="ECO:0000256" key="5">
    <source>
        <dbReference type="ARBA" id="ARBA00023027"/>
    </source>
</evidence>
<dbReference type="InterPro" id="IPR001236">
    <property type="entry name" value="Lactate/malate_DH_N"/>
</dbReference>
<feature type="binding site" evidence="7">
    <location>
        <position position="76"/>
    </location>
    <ligand>
        <name>NAD(+)</name>
        <dbReference type="ChEBI" id="CHEBI:57540"/>
    </ligand>
</feature>
<organism evidence="12 13">
    <name type="scientific">Ellagibacter isourolithinifaciens</name>
    <dbReference type="NCBI Taxonomy" id="2137581"/>
    <lineage>
        <taxon>Bacteria</taxon>
        <taxon>Bacillati</taxon>
        <taxon>Actinomycetota</taxon>
        <taxon>Coriobacteriia</taxon>
        <taxon>Eggerthellales</taxon>
        <taxon>Eggerthellaceae</taxon>
        <taxon>Ellagibacter</taxon>
    </lineage>
</organism>
<protein>
    <recommendedName>
        <fullName evidence="3 7">L-lactate dehydrogenase</fullName>
        <shortName evidence="7">L-LDH</shortName>
        <ecNumber evidence="3 7">1.1.1.27</ecNumber>
    </recommendedName>
</protein>
<feature type="binding site" evidence="7">
    <location>
        <begin position="159"/>
        <end position="162"/>
    </location>
    <ligand>
        <name>substrate</name>
    </ligand>
</feature>
<dbReference type="NCBIfam" id="TIGR01771">
    <property type="entry name" value="L-LDH-NAD"/>
    <property type="match status" value="1"/>
</dbReference>
<sequence length="324" mass="34718">MANGIETGTRPVNFRKVGIVGCGFVGSASAFALMQSGLFSEMVLIDVDRDRAEGEALDIAHGMPLASPANIYAGDYADIADAGIVIITAGANQKPGETRLDLVSKNVSIFKSIVPQITHSGFDGILLVVSNPVDILTYVALKLSGLPANRVIGSGTVLDTARFKYVLGEHLGVDPRNVHARIVGEHGDSEIAIWSLANVSGIPIDVFSRLRGREHSAETMTKIENDVKNSAYEIIEKKHATYYGIAMSVKRICEAIVRDEKPILPVSNLMEGEYGISDIALSMPAVVGAEGIEYKVPAPFSDDEQARLRASAEVLKSVIEKLDL</sequence>
<dbReference type="SUPFAM" id="SSF51735">
    <property type="entry name" value="NAD(P)-binding Rossmann-fold domains"/>
    <property type="match status" value="1"/>
</dbReference>
<comment type="similarity">
    <text evidence="2 7">Belongs to the LDH/MDH superfamily. LDH family.</text>
</comment>
<dbReference type="EC" id="1.1.1.27" evidence="3 7"/>
<evidence type="ECO:0000313" key="12">
    <source>
        <dbReference type="EMBL" id="KAB1641756.1"/>
    </source>
</evidence>
<comment type="activity regulation">
    <text evidence="7">Allosterically activated by fructose 1,6-bisphosphate (FBP).</text>
</comment>
<evidence type="ECO:0000259" key="11">
    <source>
        <dbReference type="Pfam" id="PF02866"/>
    </source>
</evidence>
<dbReference type="InterPro" id="IPR018177">
    <property type="entry name" value="L-lactate_DH_AS"/>
</dbReference>
<dbReference type="PANTHER" id="PTHR43128">
    <property type="entry name" value="L-2-HYDROXYCARBOXYLATE DEHYDROGENASE (NAD(P)(+))"/>
    <property type="match status" value="1"/>
</dbReference>
<evidence type="ECO:0000256" key="9">
    <source>
        <dbReference type="PIRSR" id="PIRSR000102-3"/>
    </source>
</evidence>
<feature type="binding site" evidence="9">
    <location>
        <begin position="21"/>
        <end position="26"/>
    </location>
    <ligand>
        <name>NAD(+)</name>
        <dbReference type="ChEBI" id="CHEBI:57540"/>
    </ligand>
</feature>
<feature type="binding site" evidence="7 9">
    <location>
        <position position="46"/>
    </location>
    <ligand>
        <name>NAD(+)</name>
        <dbReference type="ChEBI" id="CHEBI:57540"/>
    </ligand>
</feature>